<dbReference type="Gene3D" id="2.30.38.10">
    <property type="entry name" value="Luciferase, Domain 3"/>
    <property type="match status" value="1"/>
</dbReference>
<name>A0A6G2BJU2_9ACTN</name>
<dbReference type="FunFam" id="1.10.1200.10:FF:000005">
    <property type="entry name" value="Nonribosomal peptide synthetase 1"/>
    <property type="match status" value="2"/>
</dbReference>
<dbReference type="InterPro" id="IPR020806">
    <property type="entry name" value="PKS_PP-bd"/>
</dbReference>
<feature type="domain" description="Carrier" evidence="6">
    <location>
        <begin position="2614"/>
        <end position="2689"/>
    </location>
</feature>
<protein>
    <submittedName>
        <fullName evidence="7">Amino acid adenylation domain-containing protein</fullName>
    </submittedName>
</protein>
<evidence type="ECO:0000256" key="3">
    <source>
        <dbReference type="ARBA" id="ARBA00022450"/>
    </source>
</evidence>
<evidence type="ECO:0000313" key="7">
    <source>
        <dbReference type="EMBL" id="MTE22555.1"/>
    </source>
</evidence>
<dbReference type="InterPro" id="IPR001242">
    <property type="entry name" value="Condensation_dom"/>
</dbReference>
<dbReference type="GO" id="GO:0031177">
    <property type="term" value="F:phosphopantetheine binding"/>
    <property type="evidence" value="ECO:0007669"/>
    <property type="project" value="InterPro"/>
</dbReference>
<dbReference type="InterPro" id="IPR001031">
    <property type="entry name" value="Thioesterase"/>
</dbReference>
<dbReference type="InterPro" id="IPR006162">
    <property type="entry name" value="Ppantetheine_attach_site"/>
</dbReference>
<feature type="domain" description="Carrier" evidence="6">
    <location>
        <begin position="471"/>
        <end position="546"/>
    </location>
</feature>
<dbReference type="InterPro" id="IPR009081">
    <property type="entry name" value="PP-bd_ACP"/>
</dbReference>
<dbReference type="CDD" id="cd17646">
    <property type="entry name" value="A_NRPS_AB3403-like"/>
    <property type="match status" value="1"/>
</dbReference>
<dbReference type="PANTHER" id="PTHR45527:SF1">
    <property type="entry name" value="FATTY ACID SYNTHASE"/>
    <property type="match status" value="1"/>
</dbReference>
<comment type="similarity">
    <text evidence="2">Belongs to the ATP-dependent AMP-binding enzyme family.</text>
</comment>
<dbReference type="GO" id="GO:0017000">
    <property type="term" value="P:antibiotic biosynthetic process"/>
    <property type="evidence" value="ECO:0007669"/>
    <property type="project" value="UniProtKB-ARBA"/>
</dbReference>
<keyword evidence="4" id="KW-0597">Phosphoprotein</keyword>
<dbReference type="GO" id="GO:0072330">
    <property type="term" value="P:monocarboxylic acid biosynthetic process"/>
    <property type="evidence" value="ECO:0007669"/>
    <property type="project" value="UniProtKB-ARBA"/>
</dbReference>
<dbReference type="InterPro" id="IPR036736">
    <property type="entry name" value="ACP-like_sf"/>
</dbReference>
<dbReference type="FunFam" id="2.30.38.10:FF:000001">
    <property type="entry name" value="Non-ribosomal peptide synthetase PvdI"/>
    <property type="match status" value="2"/>
</dbReference>
<dbReference type="Gene3D" id="3.30.300.30">
    <property type="match status" value="2"/>
</dbReference>
<dbReference type="PROSITE" id="PS00012">
    <property type="entry name" value="PHOSPHOPANTETHEINE"/>
    <property type="match status" value="3"/>
</dbReference>
<dbReference type="GO" id="GO:0044550">
    <property type="term" value="P:secondary metabolite biosynthetic process"/>
    <property type="evidence" value="ECO:0007669"/>
    <property type="project" value="UniProtKB-ARBA"/>
</dbReference>
<dbReference type="Pfam" id="PF13193">
    <property type="entry name" value="AMP-binding_C"/>
    <property type="match status" value="2"/>
</dbReference>
<proteinExistence type="inferred from homology"/>
<dbReference type="FunFam" id="3.30.559.10:FF:000012">
    <property type="entry name" value="Non-ribosomal peptide synthetase"/>
    <property type="match status" value="2"/>
</dbReference>
<dbReference type="CDD" id="cd19540">
    <property type="entry name" value="LCL_NRPS-like"/>
    <property type="match status" value="2"/>
</dbReference>
<dbReference type="FunFam" id="3.30.300.30:FF:000010">
    <property type="entry name" value="Enterobactin synthetase component F"/>
    <property type="match status" value="1"/>
</dbReference>
<dbReference type="GO" id="GO:0016874">
    <property type="term" value="F:ligase activity"/>
    <property type="evidence" value="ECO:0007669"/>
    <property type="project" value="UniProtKB-KW"/>
</dbReference>
<dbReference type="PROSITE" id="PS00455">
    <property type="entry name" value="AMP_BINDING"/>
    <property type="match status" value="1"/>
</dbReference>
<evidence type="ECO:0000256" key="4">
    <source>
        <dbReference type="ARBA" id="ARBA00022553"/>
    </source>
</evidence>
<dbReference type="PROSITE" id="PS50075">
    <property type="entry name" value="CARRIER"/>
    <property type="match status" value="3"/>
</dbReference>
<evidence type="ECO:0000256" key="2">
    <source>
        <dbReference type="ARBA" id="ARBA00006432"/>
    </source>
</evidence>
<dbReference type="InterPro" id="IPR000873">
    <property type="entry name" value="AMP-dep_synth/lig_dom"/>
</dbReference>
<evidence type="ECO:0000256" key="1">
    <source>
        <dbReference type="ARBA" id="ARBA00001957"/>
    </source>
</evidence>
<dbReference type="InterPro" id="IPR042099">
    <property type="entry name" value="ANL_N_sf"/>
</dbReference>
<dbReference type="CDD" id="cd19543">
    <property type="entry name" value="DCL_NRPS"/>
    <property type="match status" value="1"/>
</dbReference>
<gene>
    <name evidence="7" type="ORF">F0L17_26355</name>
</gene>
<dbReference type="InterPro" id="IPR023213">
    <property type="entry name" value="CAT-like_dom_sf"/>
</dbReference>
<dbReference type="Proteomes" id="UP000473014">
    <property type="component" value="Unassembled WGS sequence"/>
</dbReference>
<dbReference type="FunFam" id="3.30.559.30:FF:000001">
    <property type="entry name" value="Non-ribosomal peptide synthetase"/>
    <property type="match status" value="2"/>
</dbReference>
<dbReference type="SMART" id="SM00824">
    <property type="entry name" value="PKS_TE"/>
    <property type="match status" value="1"/>
</dbReference>
<dbReference type="SMART" id="SM00823">
    <property type="entry name" value="PKS_PP"/>
    <property type="match status" value="3"/>
</dbReference>
<dbReference type="SUPFAM" id="SSF56801">
    <property type="entry name" value="Acetyl-CoA synthetase-like"/>
    <property type="match status" value="2"/>
</dbReference>
<dbReference type="InterPro" id="IPR045851">
    <property type="entry name" value="AMP-bd_C_sf"/>
</dbReference>
<dbReference type="Gene3D" id="3.30.559.10">
    <property type="entry name" value="Chloramphenicol acetyltransferase-like domain"/>
    <property type="match status" value="3"/>
</dbReference>
<dbReference type="Gene3D" id="1.10.1200.10">
    <property type="entry name" value="ACP-like"/>
    <property type="match status" value="2"/>
</dbReference>
<evidence type="ECO:0000313" key="8">
    <source>
        <dbReference type="Proteomes" id="UP000473014"/>
    </source>
</evidence>
<comment type="caution">
    <text evidence="7">The sequence shown here is derived from an EMBL/GenBank/DDBJ whole genome shotgun (WGS) entry which is preliminary data.</text>
</comment>
<dbReference type="InterPro" id="IPR010071">
    <property type="entry name" value="AA_adenyl_dom"/>
</dbReference>
<dbReference type="PANTHER" id="PTHR45527">
    <property type="entry name" value="NONRIBOSOMAL PEPTIDE SYNTHETASE"/>
    <property type="match status" value="1"/>
</dbReference>
<dbReference type="GO" id="GO:0008610">
    <property type="term" value="P:lipid biosynthetic process"/>
    <property type="evidence" value="ECO:0007669"/>
    <property type="project" value="UniProtKB-ARBA"/>
</dbReference>
<organism evidence="7 8">
    <name type="scientific">Streptomyces taklimakanensis</name>
    <dbReference type="NCBI Taxonomy" id="2569853"/>
    <lineage>
        <taxon>Bacteria</taxon>
        <taxon>Bacillati</taxon>
        <taxon>Actinomycetota</taxon>
        <taxon>Actinomycetes</taxon>
        <taxon>Kitasatosporales</taxon>
        <taxon>Streptomycetaceae</taxon>
        <taxon>Streptomyces</taxon>
    </lineage>
</organism>
<keyword evidence="3" id="KW-0596">Phosphopantetheine</keyword>
<dbReference type="InterPro" id="IPR020802">
    <property type="entry name" value="TesA-like"/>
</dbReference>
<dbReference type="NCBIfam" id="TIGR01733">
    <property type="entry name" value="AA-adenyl-dom"/>
    <property type="match status" value="2"/>
</dbReference>
<dbReference type="EMBL" id="WIXO01000002">
    <property type="protein sequence ID" value="MTE22555.1"/>
    <property type="molecule type" value="Genomic_DNA"/>
</dbReference>
<dbReference type="Gene3D" id="3.40.50.980">
    <property type="match status" value="2"/>
</dbReference>
<dbReference type="FunFam" id="3.40.50.980:FF:000002">
    <property type="entry name" value="Enterobactin synthetase component F"/>
    <property type="match status" value="1"/>
</dbReference>
<comment type="cofactor">
    <cofactor evidence="1">
        <name>pantetheine 4'-phosphate</name>
        <dbReference type="ChEBI" id="CHEBI:47942"/>
    </cofactor>
</comment>
<dbReference type="FunFam" id="3.40.50.12780:FF:000012">
    <property type="entry name" value="Non-ribosomal peptide synthetase"/>
    <property type="match status" value="1"/>
</dbReference>
<sequence>MTSKELFEDILPLAPLQEGMLFHATYDQDALDVYTVRLAIDFEGPFDLDVFRDAVRALLVRRSNLRAGFLSENLSRPVQVVPREFETPVVVHDLSGLGEDERAARLAELVAAEESVRFDLTDPPLLRFTVVRLAERGWRLMFCCHHILLDGWSMPLVLGELFELYQRGGDATGLPPAPPFKLYLAWLRKQDKQAGLEAWRAALDGLAGATLVAPEAGDDVAALPGRVTADLSATRSAELATLARRLGITVNTMVQVAWGLLLSRLTGTDDVVFGATVSGRPPEIEGVENIAGLFINTVPVRVRIGADESLRDLLLRVQDEQSALLDHHYIGLTEVQRAAGHGRLFDSLVAFESYPVDADSLQGSLGDLTITGVSGADATHYPLTLIVVPGERIQLRLGFREGLFTRDTAGSLLAGLERLLGAVAEDDARPVAAAAASVALPEGWTVTRPTPEAAGGASVSDLTAVSGGGRAPRTPHEEVLCGLFAEALGVPSVSIDDNFFDLGGHSLLATRLVSRVRSVFEIELPVRALFDAQTVAALAERVVDSATGGRPPVRPVERPERIPLSFAQRRLWFLNRMEGPSGTYNIPLAVRLTGTLDTTALHAALLDVIGRHESLRTTFPDTDGEPWQRIVAPQDATLPLDLIDTTAEDLPTALATAAATGFDLAVDLPVRATLFRLTDTEHVLCVVVHHIAGDGWSQAPLARDLGQAYRARLTGTAPTWQPLPVQYADYALWQHHVLGDENDPDSPIAAQLAYWRQALDGIPDELDLPVDRARPAVSSYRGGLVTVELGARLHRDLTGLARSTRSSLFMVLQAGVAGLLSRLGAGTDIPLGTAIAGRTDTALDDLVGFFVNTLVLRTDTSGDPGLRELVERTRTTDLAAYAHQDLPFEQLVHALQPARSLARHPLFQVMIVLQNNAQATLDLPDLTAHPIDGELDAAKFDLGFNFIERRDAEGAPAGVEVTVEYSADLFDEETVARLAQRLVRLLSLGVADPSMPLSQLDLLEPREWRQLLTEWNDTGHAVGSDAPGTVAEAFAAQVARTPDRPAIVAEDAHLTYAELDERATRLATLLTTRGVRRGDVVAVAVPRSAALTVGHLAVLRAGAVCLPVETDHPAGWVAHLPAGAAPAAIVTTRGVRPALPDTGAEVVVLDEPGTEEESAALPADADALPGPLPDSPAYLVRLSDPKGLPRAVVVPHRGIVNRLLWMRDAHRLGPDDRVLHKAPADLDVSIWELFAPLVAGAAQVVAEPGSHRDPVRLARLIRRAEVTTVHFAPSMLEVFLAEPEAARCTGLRRVLVSGEPLPAGLRDRFRALLAGAELHVLHGPTEASFDAVAWDGTVGAAGAYAPAGRPIRNTRVYVLDAHLTPLPVGSGGELYVGGVQLAHGYLGRPDLTAERFVADPYGPPGSRLYRTGDLARITRDGVIEFLGRADDRITVGGRHVEPGEIEHVLARHPAVGAAVVAARPGPSGEAVLVAYHTPADPEAPAGAGALREHAAAVLPDHMVPVHYTAVDAFPRTADGRIDRTALPEPRHSAARAPRNDIERTLCGLFSELLGKPVTDIDDSFFDLGGHSLLATRLVSRVRSTFGIELPFRDIFDAQTVAALAERVVDSATGGRPPVRPVERPERIPLSFAQRRLWFLNRMEGPSGTYNIPLAVRLTGTLDTTALHAALLDVIGRHESLRTTFPDTDGEPWQRIVAPQDATLPLDLIDTTAEDLPTALATAAATGFDLAVDLPVRATLFRLTDTEHVLCVVVHHIAGDGWSQAPLARDLGQAYRARLTGTAPTWQPLPVQYADYALWQHHVLGDENDPDSPIAAQLAYWRQALDGIPDELDLPVDRARPAVSSYRGGLVTVELGARLHRDLTGLARSTRSSLFMVLQAGVAGLLSRLGAGTDIPLGTAIAGRTDTALDDLVGFFVNTLVLRTDTSGDPGLRELVERTRTTDLAAYAHQDLPFEQLVHALQPARSLARHPLFQVMIVLQNNAQATLDLPDLTAHPIDGELDAAKFDLGFNFIERTDLDGVPAGIDMSIEYSADLFDEETVARFAERFVRLLTAGVADPAVPLSRIDILDPAEREQLLTGWNDTDRAPELPPATASGFEPETIAGLFAAQVARTPDRPAIVAEDAHLTYAELDERATRLATLLTTRGVRRGDVVAVAVPRSAALTVALLATIKAGAAYLPVETDYPAERIAYLLADAAPAVVVTTRDARGGLPDGTEDAVEHLIVLDEPGTEEESAALPADADALPGPLPDSPAYLIYTSGSTGRPKGVVVPHRGIVNRLLWMQDTYRLGPDDRVLQKTPSGFDVSVWEFFWPLVAGAVQVAARPGGHRDPGYLARLIRETGVTTVHFVPSMLEVFLAEPEAARCTGLRRVLCSGEALPAGLRDRFRALLGAELHNLYGPTEASVDVTAWDCATGSGAAVVPIGRPIWNTRTYVLDARLAPAPIGSGGELYLGGVQLAHGYLGRPDLTAERFVADPYGPPGSRLYRTGDLARITRDGVIEFLGRTDDQVKIRGRRVEPGEIEHAIARHPAVGTAIVTAHKAPSGDVRLAAYVTHADPAAPVDLAALRDHLATVLPDHMVPVHYTAIDTVPVTPNGKVDKKALPAPRQVERRPARAPRDGTETALCEIFAELLGHDTVGIDDNFFELGGHSLLATRLISRVRARLGVEMSVVSIFEAPTVAALAVRLGQGEAAGPLGRLLPLRSGGDGAPVFCVHPLGGLSWPYAGLAEHLPAGVGLYGLQAAGLGDDDPLPASIEEMAADYVARVRAVQPEGPYRLLGWSLGGRIAHAMAVLLESAGQEVELLALLDAYPRTEVEAGASFSEREFLDGILTAAGVDASELAGPVDFDTVVAAVRSSGNDLAGLSADRMRRLQKVMANSFRADAEALTGRCRAGAVMFAATVDPVGDPDRWLDHVDGGLEIHTVATSHNDLMRPEPLAEMGAVLAKKLAGTARGDRA</sequence>
<feature type="domain" description="Carrier" evidence="6">
    <location>
        <begin position="1536"/>
        <end position="1611"/>
    </location>
</feature>
<dbReference type="InterPro" id="IPR020845">
    <property type="entry name" value="AMP-binding_CS"/>
</dbReference>
<dbReference type="SUPFAM" id="SSF47336">
    <property type="entry name" value="ACP-like"/>
    <property type="match status" value="3"/>
</dbReference>
<dbReference type="SUPFAM" id="SSF52777">
    <property type="entry name" value="CoA-dependent acyltransferases"/>
    <property type="match status" value="6"/>
</dbReference>
<dbReference type="GO" id="GO:0005829">
    <property type="term" value="C:cytosol"/>
    <property type="evidence" value="ECO:0007669"/>
    <property type="project" value="TreeGrafter"/>
</dbReference>
<dbReference type="Gene3D" id="3.40.50.1820">
    <property type="entry name" value="alpha/beta hydrolase"/>
    <property type="match status" value="1"/>
</dbReference>
<dbReference type="FunFam" id="3.40.50.980:FF:000001">
    <property type="entry name" value="Non-ribosomal peptide synthetase"/>
    <property type="match status" value="1"/>
</dbReference>
<accession>A0A6G2BJU2</accession>
<dbReference type="Pfam" id="PF00975">
    <property type="entry name" value="Thioesterase"/>
    <property type="match status" value="1"/>
</dbReference>
<dbReference type="GO" id="GO:0043041">
    <property type="term" value="P:amino acid activation for nonribosomal peptide biosynthetic process"/>
    <property type="evidence" value="ECO:0007669"/>
    <property type="project" value="TreeGrafter"/>
</dbReference>
<evidence type="ECO:0000256" key="5">
    <source>
        <dbReference type="ARBA" id="ARBA00022598"/>
    </source>
</evidence>
<reference evidence="7 8" key="1">
    <citation type="submission" date="2019-11" db="EMBL/GenBank/DDBJ databases">
        <authorList>
            <person name="Yuan L."/>
        </authorList>
    </citation>
    <scope>NUCLEOTIDE SEQUENCE [LARGE SCALE GENOMIC DNA]</scope>
    <source>
        <strain evidence="7 8">TRM43335</strain>
    </source>
</reference>
<dbReference type="SUPFAM" id="SSF53474">
    <property type="entry name" value="alpha/beta-Hydrolases"/>
    <property type="match status" value="1"/>
</dbReference>
<keyword evidence="5" id="KW-0436">Ligase</keyword>
<keyword evidence="8" id="KW-1185">Reference proteome</keyword>
<dbReference type="InterPro" id="IPR025110">
    <property type="entry name" value="AMP-bd_C"/>
</dbReference>
<dbReference type="Gene3D" id="3.30.559.30">
    <property type="entry name" value="Nonribosomal peptide synthetase, condensation domain"/>
    <property type="match status" value="3"/>
</dbReference>
<dbReference type="Gene3D" id="3.40.50.12780">
    <property type="entry name" value="N-terminal domain of ligase-like"/>
    <property type="match status" value="1"/>
</dbReference>
<dbReference type="Pfam" id="PF00550">
    <property type="entry name" value="PP-binding"/>
    <property type="match status" value="3"/>
</dbReference>
<dbReference type="Pfam" id="PF00668">
    <property type="entry name" value="Condensation"/>
    <property type="match status" value="3"/>
</dbReference>
<dbReference type="Pfam" id="PF00501">
    <property type="entry name" value="AMP-binding"/>
    <property type="match status" value="2"/>
</dbReference>
<dbReference type="FunFam" id="1.10.1200.10:FF:000016">
    <property type="entry name" value="Non-ribosomal peptide synthase"/>
    <property type="match status" value="1"/>
</dbReference>
<evidence type="ECO:0000259" key="6">
    <source>
        <dbReference type="PROSITE" id="PS50075"/>
    </source>
</evidence>
<dbReference type="RefSeq" id="WP_162466916.1">
    <property type="nucleotide sequence ID" value="NZ_WIXO01000002.1"/>
</dbReference>
<dbReference type="InterPro" id="IPR029058">
    <property type="entry name" value="AB_hydrolase_fold"/>
</dbReference>